<protein>
    <submittedName>
        <fullName evidence="2">Uncharacterized protein</fullName>
    </submittedName>
</protein>
<dbReference type="AlphaFoldDB" id="A0A835HMT6"/>
<evidence type="ECO:0000313" key="2">
    <source>
        <dbReference type="EMBL" id="KAF9599773.1"/>
    </source>
</evidence>
<feature type="region of interest" description="Disordered" evidence="1">
    <location>
        <begin position="230"/>
        <end position="280"/>
    </location>
</feature>
<keyword evidence="3" id="KW-1185">Reference proteome</keyword>
<reference evidence="2 3" key="1">
    <citation type="submission" date="2020-10" db="EMBL/GenBank/DDBJ databases">
        <title>The Coptis chinensis genome and diversification of protoberbering-type alkaloids.</title>
        <authorList>
            <person name="Wang B."/>
            <person name="Shu S."/>
            <person name="Song C."/>
            <person name="Liu Y."/>
        </authorList>
    </citation>
    <scope>NUCLEOTIDE SEQUENCE [LARGE SCALE GENOMIC DNA]</scope>
    <source>
        <strain evidence="2">HL-2020</strain>
        <tissue evidence="2">Leaf</tissue>
    </source>
</reference>
<sequence length="280" mass="30963">MANGFEAFEPIFGKANAEWASSNNSSSSSSSLSSTSFLPFLFHVHALDIYSLRIHVTDYHSYTFESILSIQQFEDMRDDIGVGGSWSEFVDYVIESLKTDNVKLVVGSAKSKNSDADHGAKLGKLIAHKSKGMPRISISLDRLMESSASDAMANLSLQLFKAFKSKHTLPVKEEQEKCQQLTNKSSIEQARHEHIQNQHDPVLFSRKQKLQKLSTSDNISPVTASSNLDLISVSDKHKSPKKRPTQDSHSTKVGHRAAPAYRRAKVRGAVLGDTEDGDDI</sequence>
<gene>
    <name evidence="2" type="ORF">IFM89_001719</name>
</gene>
<dbReference type="Proteomes" id="UP000631114">
    <property type="component" value="Unassembled WGS sequence"/>
</dbReference>
<comment type="caution">
    <text evidence="2">The sequence shown here is derived from an EMBL/GenBank/DDBJ whole genome shotgun (WGS) entry which is preliminary data.</text>
</comment>
<evidence type="ECO:0000256" key="1">
    <source>
        <dbReference type="SAM" id="MobiDB-lite"/>
    </source>
</evidence>
<name>A0A835HMT6_9MAGN</name>
<dbReference type="OrthoDB" id="775087at2759"/>
<accession>A0A835HMT6</accession>
<dbReference type="PANTHER" id="PTHR35770">
    <property type="entry name" value="U2 SMALL NUCLEAR RIBONUCLEOPROTEIN AUXILIARY FACTOR-LIKE PROTEIN"/>
    <property type="match status" value="1"/>
</dbReference>
<organism evidence="2 3">
    <name type="scientific">Coptis chinensis</name>
    <dbReference type="NCBI Taxonomy" id="261450"/>
    <lineage>
        <taxon>Eukaryota</taxon>
        <taxon>Viridiplantae</taxon>
        <taxon>Streptophyta</taxon>
        <taxon>Embryophyta</taxon>
        <taxon>Tracheophyta</taxon>
        <taxon>Spermatophyta</taxon>
        <taxon>Magnoliopsida</taxon>
        <taxon>Ranunculales</taxon>
        <taxon>Ranunculaceae</taxon>
        <taxon>Coptidoideae</taxon>
        <taxon>Coptis</taxon>
    </lineage>
</organism>
<proteinExistence type="predicted"/>
<evidence type="ECO:0000313" key="3">
    <source>
        <dbReference type="Proteomes" id="UP000631114"/>
    </source>
</evidence>
<dbReference type="PANTHER" id="PTHR35770:SF1">
    <property type="entry name" value="U2 SMALL NUCLEAR RIBONUCLEOPROTEIN AUXILIARY FACTOR-LIKE PROTEIN"/>
    <property type="match status" value="1"/>
</dbReference>
<dbReference type="EMBL" id="JADFTS010000006">
    <property type="protein sequence ID" value="KAF9599773.1"/>
    <property type="molecule type" value="Genomic_DNA"/>
</dbReference>